<proteinExistence type="predicted"/>
<comment type="caution">
    <text evidence="2">The sequence shown here is derived from an EMBL/GenBank/DDBJ whole genome shotgun (WGS) entry which is preliminary data.</text>
</comment>
<dbReference type="RefSeq" id="WP_255916360.1">
    <property type="nucleotide sequence ID" value="NZ_JANFQO010000025.1"/>
</dbReference>
<gene>
    <name evidence="2" type="ORF">NM961_20870</name>
</gene>
<protein>
    <submittedName>
        <fullName evidence="2">Uncharacterized protein</fullName>
    </submittedName>
</protein>
<evidence type="ECO:0000313" key="2">
    <source>
        <dbReference type="EMBL" id="MCQ4167175.1"/>
    </source>
</evidence>
<sequence length="382" mass="40691">MRPKSVAALIGALVLATLGAAAAAAEPRLEPYSRSPEMRIEALSTKGGASPRLRLQGMWPTPCRPSVDAVALDGSELRITLRSLRPLCARAPLPFDLEVDLGKRLGKSWPAAPLRVSVLAANSATAPPQLRGFALIEPASAPQRPMPASGLWWPLPEADASNPMAGTGFSIELQFDTLAVAVLGRTPKGGPSWYFGTGKLRGRSARIELIAAGNNPAGTDTESGADLAGEIGNATLYMDFEGNGRATAWLTHYDLAETQPLLRQQIINLAHLPFTEHTDGTAWDGDWVLLGATPGQPRSARQIHLNGTGFSASAEYRLGADDGSVLACEVDPAESKLAPPRRCRLSDAAGKLVAEFDSVDINRLDGYTPERTPVQLLRVDRR</sequence>
<dbReference type="EMBL" id="JANFQO010000025">
    <property type="protein sequence ID" value="MCQ4167175.1"/>
    <property type="molecule type" value="Genomic_DNA"/>
</dbReference>
<feature type="signal peptide" evidence="1">
    <location>
        <begin position="1"/>
        <end position="23"/>
    </location>
</feature>
<reference evidence="2" key="1">
    <citation type="submission" date="2022-07" db="EMBL/GenBank/DDBJ databases">
        <title>Tahibacter sp., a new gammaproteobacterium isolated from the silt sample collected at pig farm.</title>
        <authorList>
            <person name="Chen H."/>
        </authorList>
    </citation>
    <scope>NUCLEOTIDE SEQUENCE</scope>
    <source>
        <strain evidence="2">P2K</strain>
    </source>
</reference>
<name>A0ABT1QY05_9GAMM</name>
<accession>A0ABT1QY05</accession>
<evidence type="ECO:0000256" key="1">
    <source>
        <dbReference type="SAM" id="SignalP"/>
    </source>
</evidence>
<keyword evidence="1" id="KW-0732">Signal</keyword>
<feature type="chain" id="PRO_5045720588" evidence="1">
    <location>
        <begin position="24"/>
        <end position="382"/>
    </location>
</feature>
<dbReference type="Proteomes" id="UP001165498">
    <property type="component" value="Unassembled WGS sequence"/>
</dbReference>
<evidence type="ECO:0000313" key="3">
    <source>
        <dbReference type="Proteomes" id="UP001165498"/>
    </source>
</evidence>
<keyword evidence="3" id="KW-1185">Reference proteome</keyword>
<organism evidence="2 3">
    <name type="scientific">Tahibacter harae</name>
    <dbReference type="NCBI Taxonomy" id="2963937"/>
    <lineage>
        <taxon>Bacteria</taxon>
        <taxon>Pseudomonadati</taxon>
        <taxon>Pseudomonadota</taxon>
        <taxon>Gammaproteobacteria</taxon>
        <taxon>Lysobacterales</taxon>
        <taxon>Rhodanobacteraceae</taxon>
        <taxon>Tahibacter</taxon>
    </lineage>
</organism>